<protein>
    <submittedName>
        <fullName evidence="1">Uncharacterized protein</fullName>
    </submittedName>
</protein>
<dbReference type="Proteomes" id="UP000828251">
    <property type="component" value="Unassembled WGS sequence"/>
</dbReference>
<evidence type="ECO:0000313" key="1">
    <source>
        <dbReference type="EMBL" id="KAH1121010.1"/>
    </source>
</evidence>
<comment type="caution">
    <text evidence="1">The sequence shown here is derived from an EMBL/GenBank/DDBJ whole genome shotgun (WGS) entry which is preliminary data.</text>
</comment>
<reference evidence="1 2" key="1">
    <citation type="journal article" date="2021" name="Plant Biotechnol. J.">
        <title>Multi-omics assisted identification of the key and species-specific regulatory components of drought-tolerant mechanisms in Gossypium stocksii.</title>
        <authorList>
            <person name="Yu D."/>
            <person name="Ke L."/>
            <person name="Zhang D."/>
            <person name="Wu Y."/>
            <person name="Sun Y."/>
            <person name="Mei J."/>
            <person name="Sun J."/>
            <person name="Sun Y."/>
        </authorList>
    </citation>
    <scope>NUCLEOTIDE SEQUENCE [LARGE SCALE GENOMIC DNA]</scope>
    <source>
        <strain evidence="2">cv. E1</strain>
        <tissue evidence="1">Leaf</tissue>
    </source>
</reference>
<dbReference type="EMBL" id="JAIQCV010000002">
    <property type="protein sequence ID" value="KAH1121010.1"/>
    <property type="molecule type" value="Genomic_DNA"/>
</dbReference>
<organism evidence="1 2">
    <name type="scientific">Gossypium stocksii</name>
    <dbReference type="NCBI Taxonomy" id="47602"/>
    <lineage>
        <taxon>Eukaryota</taxon>
        <taxon>Viridiplantae</taxon>
        <taxon>Streptophyta</taxon>
        <taxon>Embryophyta</taxon>
        <taxon>Tracheophyta</taxon>
        <taxon>Spermatophyta</taxon>
        <taxon>Magnoliopsida</taxon>
        <taxon>eudicotyledons</taxon>
        <taxon>Gunneridae</taxon>
        <taxon>Pentapetalae</taxon>
        <taxon>rosids</taxon>
        <taxon>malvids</taxon>
        <taxon>Malvales</taxon>
        <taxon>Malvaceae</taxon>
        <taxon>Malvoideae</taxon>
        <taxon>Gossypium</taxon>
    </lineage>
</organism>
<name>A0A9D4AHZ9_9ROSI</name>
<sequence length="83" mass="9979">MIGEVSFTPREIYEFYDVPYYGKDFLDNTDLNTFEDIEMEDIVNYLIQCKQICVGKWIYRETKHCANSQKDSLFFPHLMTTLY</sequence>
<dbReference type="AlphaFoldDB" id="A0A9D4AHZ9"/>
<keyword evidence="2" id="KW-1185">Reference proteome</keyword>
<proteinExistence type="predicted"/>
<accession>A0A9D4AHZ9</accession>
<evidence type="ECO:0000313" key="2">
    <source>
        <dbReference type="Proteomes" id="UP000828251"/>
    </source>
</evidence>
<gene>
    <name evidence="1" type="ORF">J1N35_004170</name>
</gene>